<sequence>MRRHQASIIFAALIGLVSGGVRADEAPLLSAPGRPPMVTRMLPKSLSLAGGRWRILAYFDGVAMTVPKRQNYTWPPNAGQTVDIVWPMVEFNSSGVLNIYAGCGPSGGGHYDIAGDKVSLKALALIIGSCGTDDTHQVFAIVDAMRAIVRVAWRGESALLFDQAGNLQLILSP</sequence>
<dbReference type="OrthoDB" id="9946972at2"/>
<evidence type="ECO:0000313" key="2">
    <source>
        <dbReference type="Proteomes" id="UP000318050"/>
    </source>
</evidence>
<dbReference type="EMBL" id="VITT01000007">
    <property type="protein sequence ID" value="TWB59656.1"/>
    <property type="molecule type" value="Genomic_DNA"/>
</dbReference>
<proteinExistence type="predicted"/>
<dbReference type="AlphaFoldDB" id="A0A560IKU7"/>
<evidence type="ECO:0000313" key="1">
    <source>
        <dbReference type="EMBL" id="TWB59656.1"/>
    </source>
</evidence>
<gene>
    <name evidence="1" type="ORF">FBZ92_10789</name>
</gene>
<protein>
    <recommendedName>
        <fullName evidence="3">META domain-containing protein</fullName>
    </recommendedName>
</protein>
<organism evidence="1 2">
    <name type="scientific">Nitrospirillum amazonense</name>
    <dbReference type="NCBI Taxonomy" id="28077"/>
    <lineage>
        <taxon>Bacteria</taxon>
        <taxon>Pseudomonadati</taxon>
        <taxon>Pseudomonadota</taxon>
        <taxon>Alphaproteobacteria</taxon>
        <taxon>Rhodospirillales</taxon>
        <taxon>Azospirillaceae</taxon>
        <taxon>Nitrospirillum</taxon>
    </lineage>
</organism>
<accession>A0A560IKU7</accession>
<comment type="caution">
    <text evidence="1">The sequence shown here is derived from an EMBL/GenBank/DDBJ whole genome shotgun (WGS) entry which is preliminary data.</text>
</comment>
<evidence type="ECO:0008006" key="3">
    <source>
        <dbReference type="Google" id="ProtNLM"/>
    </source>
</evidence>
<reference evidence="1 2" key="1">
    <citation type="submission" date="2019-06" db="EMBL/GenBank/DDBJ databases">
        <title>Genomic Encyclopedia of Type Strains, Phase IV (KMG-V): Genome sequencing to study the core and pangenomes of soil and plant-associated prokaryotes.</title>
        <authorList>
            <person name="Whitman W."/>
        </authorList>
    </citation>
    <scope>NUCLEOTIDE SEQUENCE [LARGE SCALE GENOMIC DNA]</scope>
    <source>
        <strain evidence="1 2">BR 11140</strain>
    </source>
</reference>
<name>A0A560IKU7_9PROT</name>
<dbReference type="Proteomes" id="UP000318050">
    <property type="component" value="Unassembled WGS sequence"/>
</dbReference>